<evidence type="ECO:0000313" key="4">
    <source>
        <dbReference type="Proteomes" id="UP001374535"/>
    </source>
</evidence>
<evidence type="ECO:0008006" key="5">
    <source>
        <dbReference type="Google" id="ProtNLM"/>
    </source>
</evidence>
<dbReference type="Proteomes" id="UP001374535">
    <property type="component" value="Chromosome 11"/>
</dbReference>
<keyword evidence="4" id="KW-1185">Reference proteome</keyword>
<feature type="transmembrane region" description="Helical" evidence="2">
    <location>
        <begin position="124"/>
        <end position="147"/>
    </location>
</feature>
<feature type="region of interest" description="Disordered" evidence="1">
    <location>
        <begin position="23"/>
        <end position="72"/>
    </location>
</feature>
<keyword evidence="2" id="KW-0472">Membrane</keyword>
<evidence type="ECO:0000256" key="1">
    <source>
        <dbReference type="SAM" id="MobiDB-lite"/>
    </source>
</evidence>
<sequence length="151" mass="17151">MGQMKNSPSMMTLTFVEELAISEPRDQTTHQDGRNETPTTPTNNNREHGNVGEHTTTKTNTTNSSEVGENEMTKVRLREMRRKKAYWGLKLLKGRKGNQIFKSDPSFSVKLMVSKYRDTIAKAFIRNAIAIFFLFCLFFSISIASTLHSSP</sequence>
<accession>A0AAQ3MGR8</accession>
<gene>
    <name evidence="3" type="ORF">V8G54_036150</name>
</gene>
<dbReference type="AlphaFoldDB" id="A0AAQ3MGR8"/>
<keyword evidence="2" id="KW-1133">Transmembrane helix</keyword>
<proteinExistence type="predicted"/>
<dbReference type="EMBL" id="CP144690">
    <property type="protein sequence ID" value="WVY90636.1"/>
    <property type="molecule type" value="Genomic_DNA"/>
</dbReference>
<name>A0AAQ3MGR8_VIGMU</name>
<protein>
    <recommendedName>
        <fullName evidence="5">Transmembrane protein</fullName>
    </recommendedName>
</protein>
<organism evidence="3 4">
    <name type="scientific">Vigna mungo</name>
    <name type="common">Black gram</name>
    <name type="synonym">Phaseolus mungo</name>
    <dbReference type="NCBI Taxonomy" id="3915"/>
    <lineage>
        <taxon>Eukaryota</taxon>
        <taxon>Viridiplantae</taxon>
        <taxon>Streptophyta</taxon>
        <taxon>Embryophyta</taxon>
        <taxon>Tracheophyta</taxon>
        <taxon>Spermatophyta</taxon>
        <taxon>Magnoliopsida</taxon>
        <taxon>eudicotyledons</taxon>
        <taxon>Gunneridae</taxon>
        <taxon>Pentapetalae</taxon>
        <taxon>rosids</taxon>
        <taxon>fabids</taxon>
        <taxon>Fabales</taxon>
        <taxon>Fabaceae</taxon>
        <taxon>Papilionoideae</taxon>
        <taxon>50 kb inversion clade</taxon>
        <taxon>NPAAA clade</taxon>
        <taxon>indigoferoid/millettioid clade</taxon>
        <taxon>Phaseoleae</taxon>
        <taxon>Vigna</taxon>
    </lineage>
</organism>
<keyword evidence="2" id="KW-0812">Transmembrane</keyword>
<evidence type="ECO:0000256" key="2">
    <source>
        <dbReference type="SAM" id="Phobius"/>
    </source>
</evidence>
<feature type="compositionally biased region" description="Basic and acidic residues" evidence="1">
    <location>
        <begin position="23"/>
        <end position="35"/>
    </location>
</feature>
<reference evidence="3 4" key="1">
    <citation type="journal article" date="2023" name="Life. Sci Alliance">
        <title>Evolutionary insights into 3D genome organization and epigenetic landscape of Vigna mungo.</title>
        <authorList>
            <person name="Junaid A."/>
            <person name="Singh B."/>
            <person name="Bhatia S."/>
        </authorList>
    </citation>
    <scope>NUCLEOTIDE SEQUENCE [LARGE SCALE GENOMIC DNA]</scope>
    <source>
        <strain evidence="3">Urdbean</strain>
    </source>
</reference>
<evidence type="ECO:0000313" key="3">
    <source>
        <dbReference type="EMBL" id="WVY90636.1"/>
    </source>
</evidence>